<evidence type="ECO:0000313" key="10">
    <source>
        <dbReference type="EMBL" id="KAK4359328.1"/>
    </source>
</evidence>
<comment type="subcellular location">
    <subcellularLocation>
        <location evidence="1">Cell envelope</location>
    </subcellularLocation>
    <subcellularLocation>
        <location evidence="2">Membrane</location>
    </subcellularLocation>
</comment>
<keyword evidence="6" id="KW-0472">Membrane</keyword>
<feature type="domain" description="Leucine-rich repeat-containing N-terminal plant-type" evidence="9">
    <location>
        <begin position="30"/>
        <end position="63"/>
    </location>
</feature>
<sequence length="383" mass="43625">MKPSVVSILSFSLFFLSQYFSISPSERCNPNDKKTLLEIKKGLGNPYNLITWDPKTDCCIDWNQYTLSCDDKTNRVIGLFLFKIDDAGHISPAIGDLPYLQRLDFNNVRNLSGPIPPTITKLSELTFLRISQTNISGLVPDFLSKLKNVTYINLSYNNLIGTIPPSLSELSNLEFLRLDRNKLTGPIPESLSKLASKLTYLHLGHNQLTGVVPTSFAGWSFNNTLDLSRNMLQGDISFLFGKDKTTFEMILDRNKFEFDFSKLTFGESLSRLDLNHNKIYGSLPTALTKQSWQLFNVSYNRLCGKIPQGGSMQRWIVFEFHKYLTHSREFSWLSGLGSLVDNDRCLVLLILLSFLFMESKSDPFGPTNLDLHRRKPTMEMKET</sequence>
<dbReference type="Pfam" id="PF13855">
    <property type="entry name" value="LRR_8"/>
    <property type="match status" value="1"/>
</dbReference>
<evidence type="ECO:0000256" key="3">
    <source>
        <dbReference type="ARBA" id="ARBA00022614"/>
    </source>
</evidence>
<feature type="signal peptide" evidence="8">
    <location>
        <begin position="1"/>
        <end position="21"/>
    </location>
</feature>
<evidence type="ECO:0000256" key="2">
    <source>
        <dbReference type="ARBA" id="ARBA00004370"/>
    </source>
</evidence>
<protein>
    <recommendedName>
        <fullName evidence="9">Leucine-rich repeat-containing N-terminal plant-type domain-containing protein</fullName>
    </recommendedName>
</protein>
<dbReference type="Pfam" id="PF00560">
    <property type="entry name" value="LRR_1"/>
    <property type="match status" value="2"/>
</dbReference>
<evidence type="ECO:0000256" key="8">
    <source>
        <dbReference type="SAM" id="SignalP"/>
    </source>
</evidence>
<evidence type="ECO:0000313" key="11">
    <source>
        <dbReference type="Proteomes" id="UP001291623"/>
    </source>
</evidence>
<comment type="caution">
    <text evidence="10">The sequence shown here is derived from an EMBL/GenBank/DDBJ whole genome shotgun (WGS) entry which is preliminary data.</text>
</comment>
<evidence type="ECO:0000256" key="6">
    <source>
        <dbReference type="ARBA" id="ARBA00023136"/>
    </source>
</evidence>
<keyword evidence="4 8" id="KW-0732">Signal</keyword>
<proteinExistence type="inferred from homology"/>
<dbReference type="InterPro" id="IPR032675">
    <property type="entry name" value="LRR_dom_sf"/>
</dbReference>
<dbReference type="GO" id="GO:0016020">
    <property type="term" value="C:membrane"/>
    <property type="evidence" value="ECO:0007669"/>
    <property type="project" value="UniProtKB-SubCell"/>
</dbReference>
<reference evidence="10" key="1">
    <citation type="submission" date="2023-12" db="EMBL/GenBank/DDBJ databases">
        <title>Genome assembly of Anisodus tanguticus.</title>
        <authorList>
            <person name="Wang Y.-J."/>
        </authorList>
    </citation>
    <scope>NUCLEOTIDE SEQUENCE</scope>
    <source>
        <strain evidence="10">KB-2021</strain>
        <tissue evidence="10">Leaf</tissue>
    </source>
</reference>
<evidence type="ECO:0000256" key="4">
    <source>
        <dbReference type="ARBA" id="ARBA00022729"/>
    </source>
</evidence>
<evidence type="ECO:0000256" key="7">
    <source>
        <dbReference type="ARBA" id="ARBA00038043"/>
    </source>
</evidence>
<organism evidence="10 11">
    <name type="scientific">Anisodus tanguticus</name>
    <dbReference type="NCBI Taxonomy" id="243964"/>
    <lineage>
        <taxon>Eukaryota</taxon>
        <taxon>Viridiplantae</taxon>
        <taxon>Streptophyta</taxon>
        <taxon>Embryophyta</taxon>
        <taxon>Tracheophyta</taxon>
        <taxon>Spermatophyta</taxon>
        <taxon>Magnoliopsida</taxon>
        <taxon>eudicotyledons</taxon>
        <taxon>Gunneridae</taxon>
        <taxon>Pentapetalae</taxon>
        <taxon>asterids</taxon>
        <taxon>lamiids</taxon>
        <taxon>Solanales</taxon>
        <taxon>Solanaceae</taxon>
        <taxon>Solanoideae</taxon>
        <taxon>Hyoscyameae</taxon>
        <taxon>Anisodus</taxon>
    </lineage>
</organism>
<dbReference type="InterPro" id="IPR013210">
    <property type="entry name" value="LRR_N_plant-typ"/>
</dbReference>
<comment type="similarity">
    <text evidence="7">Belongs to the polygalacturonase-inhibiting protein family.</text>
</comment>
<evidence type="ECO:0000256" key="1">
    <source>
        <dbReference type="ARBA" id="ARBA00004196"/>
    </source>
</evidence>
<dbReference type="EMBL" id="JAVYJV010000011">
    <property type="protein sequence ID" value="KAK4359328.1"/>
    <property type="molecule type" value="Genomic_DNA"/>
</dbReference>
<dbReference type="Pfam" id="PF08263">
    <property type="entry name" value="LRRNT_2"/>
    <property type="match status" value="1"/>
</dbReference>
<dbReference type="PANTHER" id="PTHR48059">
    <property type="entry name" value="POLYGALACTURONASE INHIBITOR 1"/>
    <property type="match status" value="1"/>
</dbReference>
<dbReference type="FunFam" id="3.80.10.10:FF:000400">
    <property type="entry name" value="Nuclear pore complex protein NUP107"/>
    <property type="match status" value="1"/>
</dbReference>
<dbReference type="InterPro" id="IPR001611">
    <property type="entry name" value="Leu-rich_rpt"/>
</dbReference>
<name>A0AAE1RYA1_9SOLA</name>
<dbReference type="AlphaFoldDB" id="A0AAE1RYA1"/>
<keyword evidence="5" id="KW-0677">Repeat</keyword>
<evidence type="ECO:0000259" key="9">
    <source>
        <dbReference type="Pfam" id="PF08263"/>
    </source>
</evidence>
<dbReference type="SUPFAM" id="SSF52058">
    <property type="entry name" value="L domain-like"/>
    <property type="match status" value="1"/>
</dbReference>
<keyword evidence="3" id="KW-0433">Leucine-rich repeat</keyword>
<keyword evidence="11" id="KW-1185">Reference proteome</keyword>
<feature type="chain" id="PRO_5041966062" description="Leucine-rich repeat-containing N-terminal plant-type domain-containing protein" evidence="8">
    <location>
        <begin position="22"/>
        <end position="383"/>
    </location>
</feature>
<dbReference type="Gene3D" id="3.80.10.10">
    <property type="entry name" value="Ribonuclease Inhibitor"/>
    <property type="match status" value="1"/>
</dbReference>
<evidence type="ECO:0000256" key="5">
    <source>
        <dbReference type="ARBA" id="ARBA00022737"/>
    </source>
</evidence>
<dbReference type="Proteomes" id="UP001291623">
    <property type="component" value="Unassembled WGS sequence"/>
</dbReference>
<dbReference type="InterPro" id="IPR051848">
    <property type="entry name" value="PGIP"/>
</dbReference>
<dbReference type="PANTHER" id="PTHR48059:SF15">
    <property type="entry name" value="POLYGALACTURONASE INHIBITING PROTEIN"/>
    <property type="match status" value="1"/>
</dbReference>
<gene>
    <name evidence="10" type="ORF">RND71_021557</name>
</gene>
<accession>A0AAE1RYA1</accession>
<dbReference type="GO" id="GO:0050832">
    <property type="term" value="P:defense response to fungus"/>
    <property type="evidence" value="ECO:0007669"/>
    <property type="project" value="UniProtKB-ARBA"/>
</dbReference>